<dbReference type="AlphaFoldDB" id="A0AAN8YKZ6"/>
<evidence type="ECO:0000313" key="2">
    <source>
        <dbReference type="Proteomes" id="UP001371456"/>
    </source>
</evidence>
<dbReference type="PANTHER" id="PTHR46890">
    <property type="entry name" value="NON-LTR RETROLELEMENT REVERSE TRANSCRIPTASE-LIKE PROTEIN-RELATED"/>
    <property type="match status" value="1"/>
</dbReference>
<proteinExistence type="predicted"/>
<gene>
    <name evidence="1" type="ORF">RDI58_004106</name>
</gene>
<dbReference type="EMBL" id="JBANQN010000002">
    <property type="protein sequence ID" value="KAK6796405.1"/>
    <property type="molecule type" value="Genomic_DNA"/>
</dbReference>
<dbReference type="InterPro" id="IPR052343">
    <property type="entry name" value="Retrotransposon-Effector_Assoc"/>
</dbReference>
<dbReference type="Proteomes" id="UP001371456">
    <property type="component" value="Unassembled WGS sequence"/>
</dbReference>
<evidence type="ECO:0008006" key="3">
    <source>
        <dbReference type="Google" id="ProtNLM"/>
    </source>
</evidence>
<dbReference type="PANTHER" id="PTHR46890:SF48">
    <property type="entry name" value="RNA-DIRECTED DNA POLYMERASE"/>
    <property type="match status" value="1"/>
</dbReference>
<protein>
    <recommendedName>
        <fullName evidence="3">Reverse transcriptase domain-containing protein</fullName>
    </recommendedName>
</protein>
<keyword evidence="2" id="KW-1185">Reference proteome</keyword>
<organism evidence="1 2">
    <name type="scientific">Solanum bulbocastanum</name>
    <name type="common">Wild potato</name>
    <dbReference type="NCBI Taxonomy" id="147425"/>
    <lineage>
        <taxon>Eukaryota</taxon>
        <taxon>Viridiplantae</taxon>
        <taxon>Streptophyta</taxon>
        <taxon>Embryophyta</taxon>
        <taxon>Tracheophyta</taxon>
        <taxon>Spermatophyta</taxon>
        <taxon>Magnoliopsida</taxon>
        <taxon>eudicotyledons</taxon>
        <taxon>Gunneridae</taxon>
        <taxon>Pentapetalae</taxon>
        <taxon>asterids</taxon>
        <taxon>lamiids</taxon>
        <taxon>Solanales</taxon>
        <taxon>Solanaceae</taxon>
        <taxon>Solanoideae</taxon>
        <taxon>Solaneae</taxon>
        <taxon>Solanum</taxon>
    </lineage>
</organism>
<comment type="caution">
    <text evidence="1">The sequence shown here is derived from an EMBL/GenBank/DDBJ whole genome shotgun (WGS) entry which is preliminary data.</text>
</comment>
<reference evidence="1 2" key="1">
    <citation type="submission" date="2024-02" db="EMBL/GenBank/DDBJ databases">
        <title>de novo genome assembly of Solanum bulbocastanum strain 11H21.</title>
        <authorList>
            <person name="Hosaka A.J."/>
        </authorList>
    </citation>
    <scope>NUCLEOTIDE SEQUENCE [LARGE SCALE GENOMIC DNA]</scope>
    <source>
        <tissue evidence="1">Young leaves</tissue>
    </source>
</reference>
<accession>A0AAN8YKZ6</accession>
<evidence type="ECO:0000313" key="1">
    <source>
        <dbReference type="EMBL" id="KAK6796405.1"/>
    </source>
</evidence>
<sequence length="281" mass="32729">MRLLKKALSTWSKEAYGNIFEKIATLEDIARIKEEQMGVNPTESNKEELATKESLRRYYQIEEDYWKQKAGMQWFKERDRTTKFFHSYVKGRRRKLMISEIQTEQGDTICTTQKIGEEVVKVFKEKFIEDPREEDHSILEVIPKIITLEQNREMTRPPTEEEVKEVVFSLNKDSVCGPDGFSGEFFLNCWDIIKNDICKLVMEFFCGSEIPKYVSHTNVVLIPKKEKVNKFVDLRPISLSSFANKILSKVLHERMVPAGIISTNQSGFMKNRNIAENVLLA</sequence>
<name>A0AAN8YKZ6_SOLBU</name>